<feature type="compositionally biased region" description="Pro residues" evidence="1">
    <location>
        <begin position="136"/>
        <end position="178"/>
    </location>
</feature>
<keyword evidence="2" id="KW-0472">Membrane</keyword>
<proteinExistence type="predicted"/>
<feature type="region of interest" description="Disordered" evidence="1">
    <location>
        <begin position="123"/>
        <end position="186"/>
    </location>
</feature>
<dbReference type="RefSeq" id="XP_027200812.1">
    <property type="nucleotide sequence ID" value="XM_027345011.1"/>
</dbReference>
<evidence type="ECO:0000256" key="2">
    <source>
        <dbReference type="SAM" id="Phobius"/>
    </source>
</evidence>
<gene>
    <name evidence="4" type="primary">LOC113794863</name>
</gene>
<feature type="transmembrane region" description="Helical" evidence="2">
    <location>
        <begin position="90"/>
        <end position="110"/>
    </location>
</feature>
<feature type="compositionally biased region" description="Polar residues" evidence="1">
    <location>
        <begin position="123"/>
        <end position="135"/>
    </location>
</feature>
<evidence type="ECO:0000313" key="4">
    <source>
        <dbReference type="RefSeq" id="XP_027200812.1"/>
    </source>
</evidence>
<dbReference type="InParanoid" id="A0A6P6Y5P9"/>
<name>A0A6P6Y5P9_DERPT</name>
<sequence length="216" mass="24690">YKRFDECEKTSHKDWDITIDEYFYETKKFCCFIWQTMDCEIDIAKQCNQIYSQRLEKNTIKTYQTLCNHIGYGHGSWSCWWTNERQANAGSIIGIAIVILLMFCFVYSLYQYKNYQMKKLDTSTVGQPTQPAPRSQTPPPLATPPPTPPQTPLPLTPPPTPPQTPLPLTPPPTPPQTPLPVIAEGNIPPLPQPTLITEPNGIVDKIFRYNVMHRNP</sequence>
<evidence type="ECO:0000313" key="3">
    <source>
        <dbReference type="Proteomes" id="UP000515146"/>
    </source>
</evidence>
<accession>A0A6P6Y5P9</accession>
<keyword evidence="2" id="KW-1133">Transmembrane helix</keyword>
<evidence type="ECO:0000256" key="1">
    <source>
        <dbReference type="SAM" id="MobiDB-lite"/>
    </source>
</evidence>
<keyword evidence="2" id="KW-0812">Transmembrane</keyword>
<keyword evidence="3" id="KW-1185">Reference proteome</keyword>
<reference evidence="4" key="1">
    <citation type="submission" date="2025-08" db="UniProtKB">
        <authorList>
            <consortium name="RefSeq"/>
        </authorList>
    </citation>
    <scope>IDENTIFICATION</scope>
    <source>
        <strain evidence="4">Airmid</strain>
    </source>
</reference>
<dbReference type="PRINTS" id="PR01217">
    <property type="entry name" value="PRICHEXTENSN"/>
</dbReference>
<feature type="non-terminal residue" evidence="4">
    <location>
        <position position="1"/>
    </location>
</feature>
<protein>
    <submittedName>
        <fullName evidence="4">Uncharacterized protein LOC113794863</fullName>
    </submittedName>
</protein>
<dbReference type="Proteomes" id="UP000515146">
    <property type="component" value="Unplaced"/>
</dbReference>
<dbReference type="KEGG" id="dpte:113794863"/>
<dbReference type="AlphaFoldDB" id="A0A6P6Y5P9"/>
<organism evidence="3 4">
    <name type="scientific">Dermatophagoides pteronyssinus</name>
    <name type="common">European house dust mite</name>
    <dbReference type="NCBI Taxonomy" id="6956"/>
    <lineage>
        <taxon>Eukaryota</taxon>
        <taxon>Metazoa</taxon>
        <taxon>Ecdysozoa</taxon>
        <taxon>Arthropoda</taxon>
        <taxon>Chelicerata</taxon>
        <taxon>Arachnida</taxon>
        <taxon>Acari</taxon>
        <taxon>Acariformes</taxon>
        <taxon>Sarcoptiformes</taxon>
        <taxon>Astigmata</taxon>
        <taxon>Psoroptidia</taxon>
        <taxon>Analgoidea</taxon>
        <taxon>Pyroglyphidae</taxon>
        <taxon>Dermatophagoidinae</taxon>
        <taxon>Dermatophagoides</taxon>
    </lineage>
</organism>